<accession>A0A401QDP4</accession>
<name>A0A401QDP4_SCYTO</name>
<organism evidence="1 2">
    <name type="scientific">Scyliorhinus torazame</name>
    <name type="common">Cloudy catshark</name>
    <name type="synonym">Catulus torazame</name>
    <dbReference type="NCBI Taxonomy" id="75743"/>
    <lineage>
        <taxon>Eukaryota</taxon>
        <taxon>Metazoa</taxon>
        <taxon>Chordata</taxon>
        <taxon>Craniata</taxon>
        <taxon>Vertebrata</taxon>
        <taxon>Chondrichthyes</taxon>
        <taxon>Elasmobranchii</taxon>
        <taxon>Galeomorphii</taxon>
        <taxon>Galeoidea</taxon>
        <taxon>Carcharhiniformes</taxon>
        <taxon>Scyliorhinidae</taxon>
        <taxon>Scyliorhinus</taxon>
    </lineage>
</organism>
<gene>
    <name evidence="1" type="ORF">scyTo_0024135</name>
</gene>
<proteinExistence type="predicted"/>
<dbReference type="STRING" id="75743.A0A401QDP4"/>
<dbReference type="Proteomes" id="UP000288216">
    <property type="component" value="Unassembled WGS sequence"/>
</dbReference>
<feature type="non-terminal residue" evidence="1">
    <location>
        <position position="94"/>
    </location>
</feature>
<evidence type="ECO:0000313" key="1">
    <source>
        <dbReference type="EMBL" id="GCB83500.1"/>
    </source>
</evidence>
<dbReference type="AlphaFoldDB" id="A0A401QDP4"/>
<dbReference type="EMBL" id="BFAA01039947">
    <property type="protein sequence ID" value="GCB83500.1"/>
    <property type="molecule type" value="Genomic_DNA"/>
</dbReference>
<comment type="caution">
    <text evidence="1">The sequence shown here is derived from an EMBL/GenBank/DDBJ whole genome shotgun (WGS) entry which is preliminary data.</text>
</comment>
<keyword evidence="2" id="KW-1185">Reference proteome</keyword>
<evidence type="ECO:0000313" key="2">
    <source>
        <dbReference type="Proteomes" id="UP000288216"/>
    </source>
</evidence>
<reference evidence="1 2" key="1">
    <citation type="journal article" date="2018" name="Nat. Ecol. Evol.">
        <title>Shark genomes provide insights into elasmobranch evolution and the origin of vertebrates.</title>
        <authorList>
            <person name="Hara Y"/>
            <person name="Yamaguchi K"/>
            <person name="Onimaru K"/>
            <person name="Kadota M"/>
            <person name="Koyanagi M"/>
            <person name="Keeley SD"/>
            <person name="Tatsumi K"/>
            <person name="Tanaka K"/>
            <person name="Motone F"/>
            <person name="Kageyama Y"/>
            <person name="Nozu R"/>
            <person name="Adachi N"/>
            <person name="Nishimura O"/>
            <person name="Nakagawa R"/>
            <person name="Tanegashima C"/>
            <person name="Kiyatake I"/>
            <person name="Matsumoto R"/>
            <person name="Murakumo K"/>
            <person name="Nishida K"/>
            <person name="Terakita A"/>
            <person name="Kuratani S"/>
            <person name="Sato K"/>
            <person name="Hyodo S Kuraku.S."/>
        </authorList>
    </citation>
    <scope>NUCLEOTIDE SEQUENCE [LARGE SCALE GENOMIC DNA]</scope>
</reference>
<protein>
    <submittedName>
        <fullName evidence="1">Uncharacterized protein</fullName>
    </submittedName>
</protein>
<sequence>MFGNKVCGAPNCSGALSEANAAKNLTDDTRDQMNDLLGKLQNTISRIGSLRNMTEETKEKAIKLSHEVNKTKDAIEKEKQESKATINKVKEFLT</sequence>